<dbReference type="GO" id="GO:0006313">
    <property type="term" value="P:DNA transposition"/>
    <property type="evidence" value="ECO:0007669"/>
    <property type="project" value="InterPro"/>
</dbReference>
<dbReference type="PANTHER" id="PTHR34322">
    <property type="entry name" value="TRANSPOSASE, Y1_TNP DOMAIN-CONTAINING"/>
    <property type="match status" value="1"/>
</dbReference>
<dbReference type="GO" id="GO:0003677">
    <property type="term" value="F:DNA binding"/>
    <property type="evidence" value="ECO:0007669"/>
    <property type="project" value="InterPro"/>
</dbReference>
<dbReference type="SMART" id="SM01321">
    <property type="entry name" value="Y1_Tnp"/>
    <property type="match status" value="1"/>
</dbReference>
<dbReference type="PANTHER" id="PTHR34322:SF2">
    <property type="entry name" value="TRANSPOSASE IS200-LIKE DOMAIN-CONTAINING PROTEIN"/>
    <property type="match status" value="1"/>
</dbReference>
<dbReference type="SUPFAM" id="SSF143422">
    <property type="entry name" value="Transposase IS200-like"/>
    <property type="match status" value="1"/>
</dbReference>
<organism evidence="2">
    <name type="scientific">Rheinheimera sp. BAL341</name>
    <dbReference type="NCBI Taxonomy" id="1708203"/>
    <lineage>
        <taxon>Bacteria</taxon>
        <taxon>Pseudomonadati</taxon>
        <taxon>Pseudomonadota</taxon>
        <taxon>Gammaproteobacteria</taxon>
        <taxon>Chromatiales</taxon>
        <taxon>Chromatiaceae</taxon>
        <taxon>Rheinheimera</taxon>
    </lineage>
</organism>
<dbReference type="Pfam" id="PF01797">
    <property type="entry name" value="Y1_Tnp"/>
    <property type="match status" value="1"/>
</dbReference>
<feature type="domain" description="Transposase IS200-like" evidence="1">
    <location>
        <begin position="17"/>
        <end position="112"/>
    </location>
</feature>
<accession>A0A486XIV5</accession>
<evidence type="ECO:0000259" key="1">
    <source>
        <dbReference type="SMART" id="SM01321"/>
    </source>
</evidence>
<evidence type="ECO:0000313" key="2">
    <source>
        <dbReference type="EMBL" id="VHO02458.1"/>
    </source>
</evidence>
<proteinExistence type="predicted"/>
<dbReference type="Gene3D" id="3.30.70.1290">
    <property type="entry name" value="Transposase IS200-like"/>
    <property type="match status" value="1"/>
</dbReference>
<dbReference type="InterPro" id="IPR036515">
    <property type="entry name" value="Transposase_17_sf"/>
</dbReference>
<dbReference type="GO" id="GO:0004803">
    <property type="term" value="F:transposase activity"/>
    <property type="evidence" value="ECO:0007669"/>
    <property type="project" value="InterPro"/>
</dbReference>
<dbReference type="InterPro" id="IPR002686">
    <property type="entry name" value="Transposase_17"/>
</dbReference>
<dbReference type="AlphaFoldDB" id="A0A486XIV5"/>
<reference evidence="2" key="1">
    <citation type="submission" date="2019-04" db="EMBL/GenBank/DDBJ databases">
        <authorList>
            <person name="Brambilla D."/>
        </authorList>
    </citation>
    <scope>NUCLEOTIDE SEQUENCE</scope>
    <source>
        <strain evidence="2">BAL1</strain>
    </source>
</reference>
<name>A0A486XIV5_9GAMM</name>
<dbReference type="EMBL" id="CAAJGR010000072">
    <property type="protein sequence ID" value="VHO02458.1"/>
    <property type="molecule type" value="Genomic_DNA"/>
</dbReference>
<protein>
    <submittedName>
        <fullName evidence="2">Transposase and inactivated derivatives</fullName>
    </submittedName>
</protein>
<sequence>MPYGQICEGAFSRCAGTHQRGNNRQLCFACEGDIAAYAYCLKEYADKFQVQIHAWVFMTNHVHLLCSAADSSGISLMMQSMGRQYVRYFNRLYQRSGSIPKGVYLIRWMKHCLRIYP</sequence>
<gene>
    <name evidence="2" type="ORF">BAL341_799</name>
</gene>